<sequence>MTFAPLPEPSPALLVACLCAGWCRTCDSYRQTFDDLGREFAAQARFVWLDVEDDDEALGRIDVVNFPTLLIAHGLDARFFGPVTPHAQTARQLIQRGLQGSLGLIDDAAVKTLLGTFMP</sequence>
<accession>I4Z584</accession>
<protein>
    <submittedName>
        <fullName evidence="2">Thioredoxin</fullName>
    </submittedName>
</protein>
<dbReference type="GeneID" id="92352328"/>
<organism evidence="2 3">
    <name type="scientific">Leptothrix ochracea L12</name>
    <dbReference type="NCBI Taxonomy" id="735332"/>
    <lineage>
        <taxon>Bacteria</taxon>
        <taxon>Pseudomonadati</taxon>
        <taxon>Pseudomonadota</taxon>
        <taxon>Betaproteobacteria</taxon>
        <taxon>Burkholderiales</taxon>
        <taxon>Sphaerotilaceae</taxon>
        <taxon>Leptothrix</taxon>
    </lineage>
</organism>
<evidence type="ECO:0000313" key="2">
    <source>
        <dbReference type="EMBL" id="EIM31376.1"/>
    </source>
</evidence>
<proteinExistence type="predicted"/>
<dbReference type="Gene3D" id="3.40.30.10">
    <property type="entry name" value="Glutaredoxin"/>
    <property type="match status" value="1"/>
</dbReference>
<evidence type="ECO:0000259" key="1">
    <source>
        <dbReference type="Pfam" id="PF00085"/>
    </source>
</evidence>
<dbReference type="SUPFAM" id="SSF52833">
    <property type="entry name" value="Thioredoxin-like"/>
    <property type="match status" value="1"/>
</dbReference>
<evidence type="ECO:0000313" key="3">
    <source>
        <dbReference type="Proteomes" id="UP000053899"/>
    </source>
</evidence>
<dbReference type="InterPro" id="IPR036249">
    <property type="entry name" value="Thioredoxin-like_sf"/>
</dbReference>
<dbReference type="RefSeq" id="WP_009453551.1">
    <property type="nucleotide sequence ID" value="NZ_JH660689.1"/>
</dbReference>
<dbReference type="Proteomes" id="UP000053899">
    <property type="component" value="Unassembled WGS sequence"/>
</dbReference>
<dbReference type="InterPro" id="IPR013766">
    <property type="entry name" value="Thioredoxin_domain"/>
</dbReference>
<dbReference type="OrthoDB" id="8521206at2"/>
<keyword evidence="3" id="KW-1185">Reference proteome</keyword>
<name>I4Z584_9BURK</name>
<feature type="domain" description="Thioredoxin" evidence="1">
    <location>
        <begin position="17"/>
        <end position="73"/>
    </location>
</feature>
<reference evidence="2 3" key="1">
    <citation type="submission" date="2012-04" db="EMBL/GenBank/DDBJ databases">
        <title>Improved High-Quality Draft sequence of Leptothrix ochracea L12.</title>
        <authorList>
            <consortium name="US DOE Joint Genome Institute"/>
            <person name="Lucas S."/>
            <person name="Han J."/>
            <person name="Lapidus A."/>
            <person name="Cheng J.-F."/>
            <person name="Goodwin L."/>
            <person name="Pitluck S."/>
            <person name="Peters L."/>
            <person name="Zeytun A."/>
            <person name="Detter J.C."/>
            <person name="Han C."/>
            <person name="Tapia R."/>
            <person name="Land M."/>
            <person name="Hauser L."/>
            <person name="Kyrpides N."/>
            <person name="Ivanova N."/>
            <person name="Pagani I."/>
            <person name="Stepanauskas R."/>
            <person name="Masland D."/>
            <person name="Poulton N."/>
            <person name="Emerson D."/>
            <person name="Fleming E."/>
            <person name="Woyke T."/>
        </authorList>
    </citation>
    <scope>NUCLEOTIDE SEQUENCE [LARGE SCALE GENOMIC DNA]</scope>
    <source>
        <strain evidence="2 3">L12</strain>
    </source>
</reference>
<dbReference type="Pfam" id="PF00085">
    <property type="entry name" value="Thioredoxin"/>
    <property type="match status" value="1"/>
</dbReference>
<dbReference type="HOGENOM" id="CLU_141074_2_0_4"/>
<dbReference type="EMBL" id="JH660689">
    <property type="protein sequence ID" value="EIM31376.1"/>
    <property type="molecule type" value="Genomic_DNA"/>
</dbReference>
<gene>
    <name evidence="2" type="ORF">LepocDRAFT_00001030</name>
</gene>
<dbReference type="AlphaFoldDB" id="I4Z584"/>